<keyword evidence="2" id="KW-1185">Reference proteome</keyword>
<evidence type="ECO:0000313" key="1">
    <source>
        <dbReference type="EMBL" id="BCU71462.1"/>
    </source>
</evidence>
<gene>
    <name evidence="1" type="ORF">KN1_27590</name>
</gene>
<dbReference type="EMBL" id="AP024597">
    <property type="protein sequence ID" value="BCU71462.1"/>
    <property type="molecule type" value="Genomic_DNA"/>
</dbReference>
<reference evidence="1 2" key="1">
    <citation type="submission" date="2021-04" db="EMBL/GenBank/DDBJ databases">
        <title>Complete genome sequence of Stygiolobus sp. KN-1.</title>
        <authorList>
            <person name="Nakamura K."/>
            <person name="Sakai H."/>
            <person name="Kurosawa N."/>
        </authorList>
    </citation>
    <scope>NUCLEOTIDE SEQUENCE [LARGE SCALE GENOMIC DNA]</scope>
    <source>
        <strain evidence="1 2">KN-1</strain>
    </source>
</reference>
<organism evidence="1 2">
    <name type="scientific">Stygiolobus caldivivus</name>
    <dbReference type="NCBI Taxonomy" id="2824673"/>
    <lineage>
        <taxon>Archaea</taxon>
        <taxon>Thermoproteota</taxon>
        <taxon>Thermoprotei</taxon>
        <taxon>Sulfolobales</taxon>
        <taxon>Sulfolobaceae</taxon>
        <taxon>Stygiolobus</taxon>
    </lineage>
</organism>
<dbReference type="Proteomes" id="UP000825123">
    <property type="component" value="Chromosome"/>
</dbReference>
<evidence type="ECO:0000313" key="2">
    <source>
        <dbReference type="Proteomes" id="UP000825123"/>
    </source>
</evidence>
<accession>A0A8D5ZKN4</accession>
<dbReference type="GeneID" id="66164482"/>
<dbReference type="RefSeq" id="WP_221288216.1">
    <property type="nucleotide sequence ID" value="NZ_AP024597.1"/>
</dbReference>
<dbReference type="KEGG" id="csty:KN1_27590"/>
<name>A0A8D5ZKN4_9CREN</name>
<protein>
    <submittedName>
        <fullName evidence="1">Uncharacterized protein</fullName>
    </submittedName>
</protein>
<dbReference type="AlphaFoldDB" id="A0A8D5ZKN4"/>
<proteinExistence type="predicted"/>
<sequence>MITITLNSDRFTVLHFLQDHRRVMKAFDGFAITKEGVILWKGKEFHLTKKEVSLFDVTYNLSRTSILGRNDITIRFSVLPKNSFCLISVNTEPRKLESMLNEKKFREEFDIFQSESLALSKPVLAMSVSREKIPEVLELAISKSVGQVLLLWFSSNDDKYVRIKLKNGELIEKIGDFEDISSDSVNVIVKQIAIA</sequence>